<evidence type="ECO:0000313" key="9">
    <source>
        <dbReference type="EMBL" id="GBG79323.1"/>
    </source>
</evidence>
<dbReference type="EMBL" id="BFEA01000316">
    <property type="protein sequence ID" value="GBG79323.1"/>
    <property type="molecule type" value="Genomic_DNA"/>
</dbReference>
<feature type="compositionally biased region" description="Gly residues" evidence="7">
    <location>
        <begin position="518"/>
        <end position="528"/>
    </location>
</feature>
<dbReference type="InterPro" id="IPR045314">
    <property type="entry name" value="bZIP_plant_GBF1"/>
</dbReference>
<gene>
    <name evidence="9" type="ORF">CBR_g29473</name>
</gene>
<proteinExistence type="predicted"/>
<keyword evidence="5" id="KW-0539">Nucleus</keyword>
<evidence type="ECO:0000256" key="5">
    <source>
        <dbReference type="ARBA" id="ARBA00023242"/>
    </source>
</evidence>
<feature type="region of interest" description="Disordered" evidence="7">
    <location>
        <begin position="511"/>
        <end position="619"/>
    </location>
</feature>
<keyword evidence="4" id="KW-0804">Transcription</keyword>
<feature type="compositionally biased region" description="Gly residues" evidence="7">
    <location>
        <begin position="537"/>
        <end position="548"/>
    </location>
</feature>
<evidence type="ECO:0000256" key="1">
    <source>
        <dbReference type="ARBA" id="ARBA00004123"/>
    </source>
</evidence>
<feature type="domain" description="BZIP" evidence="8">
    <location>
        <begin position="407"/>
        <end position="444"/>
    </location>
</feature>
<comment type="caution">
    <text evidence="9">The sequence shown here is derived from an EMBL/GenBank/DDBJ whole genome shotgun (WGS) entry which is preliminary data.</text>
</comment>
<dbReference type="CDD" id="cd14702">
    <property type="entry name" value="bZIP_plant_GBF1"/>
    <property type="match status" value="1"/>
</dbReference>
<feature type="compositionally biased region" description="Acidic residues" evidence="7">
    <location>
        <begin position="27"/>
        <end position="96"/>
    </location>
</feature>
<dbReference type="Gene3D" id="1.20.5.1000">
    <property type="entry name" value="arf6 gtpase in complex with a specific effector, jip4"/>
    <property type="match status" value="1"/>
</dbReference>
<feature type="region of interest" description="Disordered" evidence="7">
    <location>
        <begin position="330"/>
        <end position="379"/>
    </location>
</feature>
<dbReference type="AlphaFoldDB" id="A0A388LAW5"/>
<dbReference type="Pfam" id="PF00170">
    <property type="entry name" value="bZIP_1"/>
    <property type="match status" value="1"/>
</dbReference>
<evidence type="ECO:0000259" key="8">
    <source>
        <dbReference type="Pfam" id="PF00170"/>
    </source>
</evidence>
<comment type="subcellular location">
    <subcellularLocation>
        <location evidence="1">Nucleus</location>
    </subcellularLocation>
</comment>
<dbReference type="Proteomes" id="UP000265515">
    <property type="component" value="Unassembled WGS sequence"/>
</dbReference>
<dbReference type="GO" id="GO:0003700">
    <property type="term" value="F:DNA-binding transcription factor activity"/>
    <property type="evidence" value="ECO:0007669"/>
    <property type="project" value="InterPro"/>
</dbReference>
<keyword evidence="10" id="KW-1185">Reference proteome</keyword>
<feature type="compositionally biased region" description="Gly residues" evidence="7">
    <location>
        <begin position="353"/>
        <end position="372"/>
    </location>
</feature>
<dbReference type="GO" id="GO:0005634">
    <property type="term" value="C:nucleus"/>
    <property type="evidence" value="ECO:0007669"/>
    <property type="project" value="UniProtKB-SubCell"/>
</dbReference>
<evidence type="ECO:0000256" key="2">
    <source>
        <dbReference type="ARBA" id="ARBA00023015"/>
    </source>
</evidence>
<feature type="coiled-coil region" evidence="6">
    <location>
        <begin position="410"/>
        <end position="458"/>
    </location>
</feature>
<feature type="compositionally biased region" description="Gly residues" evidence="7">
    <location>
        <begin position="566"/>
        <end position="580"/>
    </location>
</feature>
<keyword evidence="2" id="KW-0805">Transcription regulation</keyword>
<dbReference type="GO" id="GO:0003677">
    <property type="term" value="F:DNA binding"/>
    <property type="evidence" value="ECO:0007669"/>
    <property type="project" value="UniProtKB-KW"/>
</dbReference>
<dbReference type="Gramene" id="GBG79323">
    <property type="protein sequence ID" value="GBG79323"/>
    <property type="gene ID" value="CBR_g29473"/>
</dbReference>
<evidence type="ECO:0000313" key="10">
    <source>
        <dbReference type="Proteomes" id="UP000265515"/>
    </source>
</evidence>
<keyword evidence="6" id="KW-0175">Coiled coil</keyword>
<dbReference type="OrthoDB" id="1642657at2759"/>
<feature type="compositionally biased region" description="Basic residues" evidence="7">
    <location>
        <begin position="1"/>
        <end position="24"/>
    </location>
</feature>
<name>A0A388LAW5_CHABU</name>
<accession>A0A388LAW5</accession>
<keyword evidence="3" id="KW-0238">DNA-binding</keyword>
<feature type="region of interest" description="Disordered" evidence="7">
    <location>
        <begin position="1"/>
        <end position="101"/>
    </location>
</feature>
<protein>
    <recommendedName>
        <fullName evidence="8">BZIP domain-containing protein</fullName>
    </recommendedName>
</protein>
<evidence type="ECO:0000256" key="3">
    <source>
        <dbReference type="ARBA" id="ARBA00023125"/>
    </source>
</evidence>
<reference evidence="9 10" key="1">
    <citation type="journal article" date="2018" name="Cell">
        <title>The Chara Genome: Secondary Complexity and Implications for Plant Terrestrialization.</title>
        <authorList>
            <person name="Nishiyama T."/>
            <person name="Sakayama H."/>
            <person name="Vries J.D."/>
            <person name="Buschmann H."/>
            <person name="Saint-Marcoux D."/>
            <person name="Ullrich K.K."/>
            <person name="Haas F.B."/>
            <person name="Vanderstraeten L."/>
            <person name="Becker D."/>
            <person name="Lang D."/>
            <person name="Vosolsobe S."/>
            <person name="Rombauts S."/>
            <person name="Wilhelmsson P.K.I."/>
            <person name="Janitza P."/>
            <person name="Kern R."/>
            <person name="Heyl A."/>
            <person name="Rumpler F."/>
            <person name="Villalobos L.I.A.C."/>
            <person name="Clay J.M."/>
            <person name="Skokan R."/>
            <person name="Toyoda A."/>
            <person name="Suzuki Y."/>
            <person name="Kagoshima H."/>
            <person name="Schijlen E."/>
            <person name="Tajeshwar N."/>
            <person name="Catarino B."/>
            <person name="Hetherington A.J."/>
            <person name="Saltykova A."/>
            <person name="Bonnot C."/>
            <person name="Breuninger H."/>
            <person name="Symeonidi A."/>
            <person name="Radhakrishnan G.V."/>
            <person name="Van Nieuwerburgh F."/>
            <person name="Deforce D."/>
            <person name="Chang C."/>
            <person name="Karol K.G."/>
            <person name="Hedrich R."/>
            <person name="Ulvskov P."/>
            <person name="Glockner G."/>
            <person name="Delwiche C.F."/>
            <person name="Petrasek J."/>
            <person name="Van de Peer Y."/>
            <person name="Friml J."/>
            <person name="Beilby M."/>
            <person name="Dolan L."/>
            <person name="Kohara Y."/>
            <person name="Sugano S."/>
            <person name="Fujiyama A."/>
            <person name="Delaux P.-M."/>
            <person name="Quint M."/>
            <person name="TheiBen G."/>
            <person name="Hagemann M."/>
            <person name="Harholt J."/>
            <person name="Dunand C."/>
            <person name="Zachgo S."/>
            <person name="Langdale J."/>
            <person name="Maumus F."/>
            <person name="Straeten D.V.D."/>
            <person name="Gould S.B."/>
            <person name="Rensing S.A."/>
        </authorList>
    </citation>
    <scope>NUCLEOTIDE SEQUENCE [LARGE SCALE GENOMIC DNA]</scope>
    <source>
        <strain evidence="9 10">S276</strain>
    </source>
</reference>
<evidence type="ECO:0000256" key="7">
    <source>
        <dbReference type="SAM" id="MobiDB-lite"/>
    </source>
</evidence>
<evidence type="ECO:0000256" key="4">
    <source>
        <dbReference type="ARBA" id="ARBA00023163"/>
    </source>
</evidence>
<sequence length="619" mass="68118">MRRKRRTATRKKRRSRRKRGRRRSAAMDEEEKVEDEEEEEEEEEGEQKEVDGEEEEEEEEVEGKEEDEEEDEEEDGEEEEEEKEEEEERDERDMEEGGGGYALVRGLEHVLGRGRWRAISAMSNSHNVLVAFHALEAASFARSLARVAKCENDMVAYSILTPLSEFLSALRECFADVTRGLRASDNLQTVHTRQWKSVRALKATIDELVTVPGHGVIEPLQLFYRAVLEKLHGHFFDKKQQPNMTYDTLSREVFAFEAQSMPVTTFWHKDLAKGKKWKGHTITSRVTAKDNLILTLDEGGLEEVPYSEIEWGLDEEDSGTGQGRTYAAIAAGGRPQGRGRGEGQRGQTSGDKGQSGPGVGGRGNRQAGGRGQGVKSRHGKSQVMVIVDRFSNEAFVRIVLRIECGLKAECEELGARVETLTNENMTLRTELTRLYEECKKLAADNASLKDELRYLRDDRSRSENGKGELQQQQQQQATRGNASGEMWKKTLLLRKVAAMSDNANCAAMASSADRGADGSIGRGGGVDGAGVASSSPGAGGMERGGSGRRGSRSPIRNGSNHRHHGNGTGSRRSGGQGTGSAGKSYDEDGDGYNDRSGKSPRGSTLGLNFRTGRETVAAG</sequence>
<dbReference type="InterPro" id="IPR004827">
    <property type="entry name" value="bZIP"/>
</dbReference>
<feature type="region of interest" description="Disordered" evidence="7">
    <location>
        <begin position="459"/>
        <end position="485"/>
    </location>
</feature>
<organism evidence="9 10">
    <name type="scientific">Chara braunii</name>
    <name type="common">Braun's stonewort</name>
    <dbReference type="NCBI Taxonomy" id="69332"/>
    <lineage>
        <taxon>Eukaryota</taxon>
        <taxon>Viridiplantae</taxon>
        <taxon>Streptophyta</taxon>
        <taxon>Charophyceae</taxon>
        <taxon>Charales</taxon>
        <taxon>Characeae</taxon>
        <taxon>Chara</taxon>
    </lineage>
</organism>
<evidence type="ECO:0000256" key="6">
    <source>
        <dbReference type="SAM" id="Coils"/>
    </source>
</evidence>